<keyword evidence="2" id="KW-0488">Methylation</keyword>
<evidence type="ECO:0000256" key="4">
    <source>
        <dbReference type="ARBA" id="ARBA00023289"/>
    </source>
</evidence>
<dbReference type="PANTHER" id="PTHR45868">
    <property type="entry name" value="HEAVY METAL-ASSOCIATED ISOPRENYLATED PLANT PROTEIN 33-RELATED"/>
    <property type="match status" value="1"/>
</dbReference>
<evidence type="ECO:0000313" key="7">
    <source>
        <dbReference type="EMBL" id="KAL3637764.1"/>
    </source>
</evidence>
<reference evidence="8" key="1">
    <citation type="journal article" date="2024" name="IScience">
        <title>Strigolactones Initiate the Formation of Haustorium-like Structures in Castilleja.</title>
        <authorList>
            <person name="Buerger M."/>
            <person name="Peterson D."/>
            <person name="Chory J."/>
        </authorList>
    </citation>
    <scope>NUCLEOTIDE SEQUENCE [LARGE SCALE GENOMIC DNA]</scope>
</reference>
<dbReference type="CDD" id="cd00371">
    <property type="entry name" value="HMA"/>
    <property type="match status" value="1"/>
</dbReference>
<name>A0ABD3D9B8_9LAMI</name>
<dbReference type="Pfam" id="PF00403">
    <property type="entry name" value="HMA"/>
    <property type="match status" value="1"/>
</dbReference>
<gene>
    <name evidence="7" type="ORF">CASFOL_018212</name>
</gene>
<dbReference type="InterPro" id="IPR036163">
    <property type="entry name" value="HMA_dom_sf"/>
</dbReference>
<protein>
    <recommendedName>
        <fullName evidence="6">HMA domain-containing protein</fullName>
    </recommendedName>
</protein>
<dbReference type="Gene3D" id="3.30.70.100">
    <property type="match status" value="1"/>
</dbReference>
<dbReference type="InterPro" id="IPR006121">
    <property type="entry name" value="HMA_dom"/>
</dbReference>
<comment type="subcellular location">
    <subcellularLocation>
        <location evidence="1">Membrane</location>
        <topology evidence="1">Peripheral membrane protein</topology>
    </subcellularLocation>
</comment>
<proteinExistence type="inferred from homology"/>
<keyword evidence="4" id="KW-0449">Lipoprotein</keyword>
<dbReference type="GO" id="GO:0009626">
    <property type="term" value="P:plant-type hypersensitive response"/>
    <property type="evidence" value="ECO:0007669"/>
    <property type="project" value="UniProtKB-KW"/>
</dbReference>
<sequence>MWKMARNEHDERKFKFVKIKTHILKVHIHCQGCMHKVKKLLRKVDGVYEVRIEAEEHKVTVLGKVDSWKLIDKLTKSGKHAEIWTPPRRNWLKNETYLNKHNSLDSFDYQSRDENVPRWEFESYPKNNHRTRSEMGENMWARDDDMGSMEYSYPGHYAPGHFDSFKNIYAATPIYEYQNQLPAAMDSMQGPMYNYYYPYPMMYNNMHHMGNNMMERNMCGY</sequence>
<dbReference type="Proteomes" id="UP001632038">
    <property type="component" value="Unassembled WGS sequence"/>
</dbReference>
<dbReference type="PROSITE" id="PS50846">
    <property type="entry name" value="HMA_2"/>
    <property type="match status" value="1"/>
</dbReference>
<dbReference type="AlphaFoldDB" id="A0ABD3D9B8"/>
<keyword evidence="3" id="KW-0479">Metal-binding</keyword>
<evidence type="ECO:0000256" key="5">
    <source>
        <dbReference type="ARBA" id="ARBA00024045"/>
    </source>
</evidence>
<dbReference type="PANTHER" id="PTHR45868:SF74">
    <property type="entry name" value="HEAVY METAL-ASSOCIATED ISOPRENYLATED PLANT PROTEIN 33"/>
    <property type="match status" value="1"/>
</dbReference>
<dbReference type="GO" id="GO:0016020">
    <property type="term" value="C:membrane"/>
    <property type="evidence" value="ECO:0007669"/>
    <property type="project" value="UniProtKB-SubCell"/>
</dbReference>
<evidence type="ECO:0000313" key="8">
    <source>
        <dbReference type="Proteomes" id="UP001632038"/>
    </source>
</evidence>
<feature type="domain" description="HMA" evidence="6">
    <location>
        <begin position="19"/>
        <end position="82"/>
    </location>
</feature>
<evidence type="ECO:0000256" key="3">
    <source>
        <dbReference type="ARBA" id="ARBA00022723"/>
    </source>
</evidence>
<dbReference type="EMBL" id="JAVIJP010000023">
    <property type="protein sequence ID" value="KAL3637764.1"/>
    <property type="molecule type" value="Genomic_DNA"/>
</dbReference>
<evidence type="ECO:0000256" key="2">
    <source>
        <dbReference type="ARBA" id="ARBA00022481"/>
    </source>
</evidence>
<keyword evidence="4" id="KW-0636">Prenylation</keyword>
<keyword evidence="8" id="KW-1185">Reference proteome</keyword>
<comment type="similarity">
    <text evidence="5">Belongs to the HIPP family.</text>
</comment>
<accession>A0ABD3D9B8</accession>
<comment type="caution">
    <text evidence="7">The sequence shown here is derived from an EMBL/GenBank/DDBJ whole genome shotgun (WGS) entry which is preliminary data.</text>
</comment>
<dbReference type="GO" id="GO:0046872">
    <property type="term" value="F:metal ion binding"/>
    <property type="evidence" value="ECO:0007669"/>
    <property type="project" value="UniProtKB-KW"/>
</dbReference>
<organism evidence="7 8">
    <name type="scientific">Castilleja foliolosa</name>
    <dbReference type="NCBI Taxonomy" id="1961234"/>
    <lineage>
        <taxon>Eukaryota</taxon>
        <taxon>Viridiplantae</taxon>
        <taxon>Streptophyta</taxon>
        <taxon>Embryophyta</taxon>
        <taxon>Tracheophyta</taxon>
        <taxon>Spermatophyta</taxon>
        <taxon>Magnoliopsida</taxon>
        <taxon>eudicotyledons</taxon>
        <taxon>Gunneridae</taxon>
        <taxon>Pentapetalae</taxon>
        <taxon>asterids</taxon>
        <taxon>lamiids</taxon>
        <taxon>Lamiales</taxon>
        <taxon>Orobanchaceae</taxon>
        <taxon>Pedicularideae</taxon>
        <taxon>Castillejinae</taxon>
        <taxon>Castilleja</taxon>
    </lineage>
</organism>
<evidence type="ECO:0000259" key="6">
    <source>
        <dbReference type="PROSITE" id="PS50846"/>
    </source>
</evidence>
<dbReference type="SUPFAM" id="SSF55008">
    <property type="entry name" value="HMA, heavy metal-associated domain"/>
    <property type="match status" value="1"/>
</dbReference>
<evidence type="ECO:0000256" key="1">
    <source>
        <dbReference type="ARBA" id="ARBA00004170"/>
    </source>
</evidence>